<reference evidence="13 14" key="1">
    <citation type="submission" date="2020-07" db="EMBL/GenBank/DDBJ databases">
        <title>Endozoicomonas sp. nov., isolated from sediment.</title>
        <authorList>
            <person name="Gu T."/>
        </authorList>
    </citation>
    <scope>NUCLEOTIDE SEQUENCE [LARGE SCALE GENOMIC DNA]</scope>
    <source>
        <strain evidence="13 14">SM1973</strain>
    </source>
</reference>
<evidence type="ECO:0000256" key="11">
    <source>
        <dbReference type="ARBA" id="ARBA00049728"/>
    </source>
</evidence>
<protein>
    <recommendedName>
        <fullName evidence="11">dihydrouracil dehydrogenase (NAD(+))</fullName>
        <ecNumber evidence="11">1.3.1.1</ecNumber>
    </recommendedName>
    <alternativeName>
        <fullName evidence="6">Dihydrothymine dehydrogenase</fullName>
    </alternativeName>
    <alternativeName>
        <fullName evidence="5">Dihydrouracil dehydrogenase</fullName>
    </alternativeName>
</protein>
<dbReference type="GO" id="GO:0051536">
    <property type="term" value="F:iron-sulfur cluster binding"/>
    <property type="evidence" value="ECO:0007669"/>
    <property type="project" value="InterPro"/>
</dbReference>
<comment type="caution">
    <text evidence="13">The sequence shown here is derived from an EMBL/GenBank/DDBJ whole genome shotgun (WGS) entry which is preliminary data.</text>
</comment>
<dbReference type="Pfam" id="PF07992">
    <property type="entry name" value="Pyr_redox_2"/>
    <property type="match status" value="1"/>
</dbReference>
<evidence type="ECO:0000256" key="7">
    <source>
        <dbReference type="ARBA" id="ARBA00047685"/>
    </source>
</evidence>
<organism evidence="13 14">
    <name type="scientific">Spartinivicinus marinus</name>
    <dbReference type="NCBI Taxonomy" id="2994442"/>
    <lineage>
        <taxon>Bacteria</taxon>
        <taxon>Pseudomonadati</taxon>
        <taxon>Pseudomonadota</taxon>
        <taxon>Gammaproteobacteria</taxon>
        <taxon>Oceanospirillales</taxon>
        <taxon>Zooshikellaceae</taxon>
        <taxon>Spartinivicinus</taxon>
    </lineage>
</organism>
<dbReference type="Proteomes" id="UP000569732">
    <property type="component" value="Unassembled WGS sequence"/>
</dbReference>
<dbReference type="InterPro" id="IPR017896">
    <property type="entry name" value="4Fe4S_Fe-S-bd"/>
</dbReference>
<dbReference type="InterPro" id="IPR028261">
    <property type="entry name" value="DPD_II"/>
</dbReference>
<dbReference type="PANTHER" id="PTHR43073:SF2">
    <property type="entry name" value="DIHYDROPYRIMIDINE DEHYDROGENASE [NADP(+)]"/>
    <property type="match status" value="1"/>
</dbReference>
<accession>A0A853I4W8</accession>
<evidence type="ECO:0000256" key="5">
    <source>
        <dbReference type="ARBA" id="ARBA00030119"/>
    </source>
</evidence>
<dbReference type="Gene3D" id="3.50.50.60">
    <property type="entry name" value="FAD/NAD(P)-binding domain"/>
    <property type="match status" value="2"/>
</dbReference>
<comment type="catalytic activity">
    <reaction evidence="8">
        <text>5,6-dihydrouracil + NAD(+) = uracil + NADH + H(+)</text>
        <dbReference type="Rhea" id="RHEA:20189"/>
        <dbReference type="ChEBI" id="CHEBI:15378"/>
        <dbReference type="ChEBI" id="CHEBI:15901"/>
        <dbReference type="ChEBI" id="CHEBI:17568"/>
        <dbReference type="ChEBI" id="CHEBI:57540"/>
        <dbReference type="ChEBI" id="CHEBI:57945"/>
        <dbReference type="EC" id="1.3.1.1"/>
    </reaction>
</comment>
<keyword evidence="3" id="KW-0288">FMN</keyword>
<dbReference type="EMBL" id="JACCKB010000007">
    <property type="protein sequence ID" value="NYZ65748.1"/>
    <property type="molecule type" value="Genomic_DNA"/>
</dbReference>
<dbReference type="PRINTS" id="PR00419">
    <property type="entry name" value="ADXRDTASE"/>
</dbReference>
<evidence type="ECO:0000259" key="12">
    <source>
        <dbReference type="PROSITE" id="PS51379"/>
    </source>
</evidence>
<evidence type="ECO:0000256" key="6">
    <source>
        <dbReference type="ARBA" id="ARBA00032722"/>
    </source>
</evidence>
<keyword evidence="2" id="KW-0285">Flavoprotein</keyword>
<dbReference type="PANTHER" id="PTHR43073">
    <property type="entry name" value="DIHYDROPYRIMIDINE DEHYDROGENASE [NADP(+)]"/>
    <property type="match status" value="1"/>
</dbReference>
<evidence type="ECO:0000256" key="9">
    <source>
        <dbReference type="ARBA" id="ARBA00049578"/>
    </source>
</evidence>
<gene>
    <name evidence="13" type="ORF">H0A36_06960</name>
</gene>
<comment type="subunit">
    <text evidence="10">Heterotetramer of 2 PreA and 2 PreT subunits.</text>
</comment>
<dbReference type="Gene3D" id="1.10.1060.10">
    <property type="entry name" value="Alpha-helical ferredoxin"/>
    <property type="match status" value="1"/>
</dbReference>
<evidence type="ECO:0000313" key="13">
    <source>
        <dbReference type="EMBL" id="NYZ65748.1"/>
    </source>
</evidence>
<evidence type="ECO:0000256" key="1">
    <source>
        <dbReference type="ARBA" id="ARBA00001917"/>
    </source>
</evidence>
<comment type="function">
    <text evidence="9">Involved in pyrimidine base degradation. Catalyzes physiologically the reduction of uracil to 5,6-dihydrouracil (DHU) by using NADH as a specific cosubstrate. It also catalyzes the reverse reaction and the reduction of thymine to 5,6-dihydrothymine (DHT).</text>
</comment>
<dbReference type="GO" id="GO:0004159">
    <property type="term" value="F:dihydropyrimidine dehydrogenase (NAD+) activity"/>
    <property type="evidence" value="ECO:0007669"/>
    <property type="project" value="UniProtKB-EC"/>
</dbReference>
<dbReference type="InterPro" id="IPR036188">
    <property type="entry name" value="FAD/NAD-bd_sf"/>
</dbReference>
<proteinExistence type="predicted"/>
<dbReference type="AlphaFoldDB" id="A0A853I4W8"/>
<evidence type="ECO:0000256" key="3">
    <source>
        <dbReference type="ARBA" id="ARBA00022643"/>
    </source>
</evidence>
<comment type="catalytic activity">
    <reaction evidence="7">
        <text>5,6-dihydrothymine + NAD(+) = thymine + NADH + H(+)</text>
        <dbReference type="Rhea" id="RHEA:28791"/>
        <dbReference type="ChEBI" id="CHEBI:15378"/>
        <dbReference type="ChEBI" id="CHEBI:17821"/>
        <dbReference type="ChEBI" id="CHEBI:27468"/>
        <dbReference type="ChEBI" id="CHEBI:57540"/>
        <dbReference type="ChEBI" id="CHEBI:57945"/>
        <dbReference type="EC" id="1.3.1.1"/>
    </reaction>
</comment>
<evidence type="ECO:0000256" key="10">
    <source>
        <dbReference type="ARBA" id="ARBA00049714"/>
    </source>
</evidence>
<dbReference type="EC" id="1.3.1.1" evidence="11"/>
<evidence type="ECO:0000256" key="8">
    <source>
        <dbReference type="ARBA" id="ARBA00048792"/>
    </source>
</evidence>
<name>A0A853I4W8_9GAMM</name>
<keyword evidence="14" id="KW-1185">Reference proteome</keyword>
<dbReference type="SUPFAM" id="SSF51971">
    <property type="entry name" value="Nucleotide-binding domain"/>
    <property type="match status" value="1"/>
</dbReference>
<evidence type="ECO:0000256" key="4">
    <source>
        <dbReference type="ARBA" id="ARBA00023002"/>
    </source>
</evidence>
<evidence type="ECO:0000256" key="2">
    <source>
        <dbReference type="ARBA" id="ARBA00022630"/>
    </source>
</evidence>
<dbReference type="Pfam" id="PF14691">
    <property type="entry name" value="Fer4_20"/>
    <property type="match status" value="1"/>
</dbReference>
<dbReference type="InterPro" id="IPR009051">
    <property type="entry name" value="Helical_ferredxn"/>
</dbReference>
<sequence length="456" mass="49763">MQEKINLAEANITDSESYHFDDLHPPLSTLEAKIESARCLFCYDAPCIDACPTGINIPSFIRKISANNPIGAAKTILQDNILGGSCARVCPTETLCQQACVRNKEPECQPVQIGLLQRYAVDSLAGAPYPFNRKPATHKQIAVVGAGPAGLACAHQLAQQGHTIDLFEAKAKPGGLNEYGIAAYKLIHDYAQQEVDKILAIGGIKLHTNLTLGVDFHLNELQESYDAVFLAIGLANSRQLGLEGENHPQVIDAIEYIEQIRQQNLKMLPTNKTAVVIGGGNTAIDIAVQLKKLGAKEVTVAYRRGREQMGATEKEQYLALLHGIKIIPWVKPVKIITDKKQLLAIEFEHTQLIKGKLQGNGEFLIVPTDFIFKAIGQSLADTAFNPDAPHVKDKKAYIEHEQGKIKILNHYQTSLDKVFAGGDCINPGEDLTVTAVQQGKQAALAIHQFLMAKEGE</sequence>
<dbReference type="PROSITE" id="PS51379">
    <property type="entry name" value="4FE4S_FER_2"/>
    <property type="match status" value="1"/>
</dbReference>
<comment type="cofactor">
    <cofactor evidence="1">
        <name>FMN</name>
        <dbReference type="ChEBI" id="CHEBI:58210"/>
    </cofactor>
</comment>
<dbReference type="SUPFAM" id="SSF46548">
    <property type="entry name" value="alpha-helical ferredoxin"/>
    <property type="match status" value="1"/>
</dbReference>
<dbReference type="RefSeq" id="WP_180567772.1">
    <property type="nucleotide sequence ID" value="NZ_JACCKB010000007.1"/>
</dbReference>
<dbReference type="InterPro" id="IPR023753">
    <property type="entry name" value="FAD/NAD-binding_dom"/>
</dbReference>
<evidence type="ECO:0000313" key="14">
    <source>
        <dbReference type="Proteomes" id="UP000569732"/>
    </source>
</evidence>
<keyword evidence="4" id="KW-0560">Oxidoreductase</keyword>
<feature type="domain" description="4Fe-4S ferredoxin-type" evidence="12">
    <location>
        <begin position="30"/>
        <end position="63"/>
    </location>
</feature>